<dbReference type="OrthoDB" id="8158027at2"/>
<evidence type="ECO:0000313" key="2">
    <source>
        <dbReference type="Proteomes" id="UP000236286"/>
    </source>
</evidence>
<dbReference type="Proteomes" id="UP000236286">
    <property type="component" value="Unassembled WGS sequence"/>
</dbReference>
<evidence type="ECO:0000313" key="1">
    <source>
        <dbReference type="EMBL" id="PNG25580.1"/>
    </source>
</evidence>
<gene>
    <name evidence="1" type="ORF">CR492_12690</name>
</gene>
<name>A0A2J7TFN3_METSI</name>
<accession>A0A2J7TFN3</accession>
<sequence>MAVKFVPRITWPKNELLLPPEYFGVTPPAGVAQGDIRYPNIVDVPEMMRLSPNTSAAQSGQLRIVDGLVTAAPTIRFADANAQWRRSSASGSEHGPWKFEFLGGDVFLDLEMAMYLAKSVDYNPKDDLSVQIFARIYEHELLHVLDEIDIATKWLPPQLLGEPTIGRYLVQGAPYVYGLGSSTALDQDFHDFIASIIVANVFNFWVTEKNRRARLRDAPAQYKIVQDQVDTLRQRQINRH</sequence>
<organism evidence="1 2">
    <name type="scientific">Methylocella silvestris</name>
    <dbReference type="NCBI Taxonomy" id="199596"/>
    <lineage>
        <taxon>Bacteria</taxon>
        <taxon>Pseudomonadati</taxon>
        <taxon>Pseudomonadota</taxon>
        <taxon>Alphaproteobacteria</taxon>
        <taxon>Hyphomicrobiales</taxon>
        <taxon>Beijerinckiaceae</taxon>
        <taxon>Methylocella</taxon>
    </lineage>
</organism>
<protein>
    <submittedName>
        <fullName evidence="1">Uncharacterized protein</fullName>
    </submittedName>
</protein>
<proteinExistence type="predicted"/>
<dbReference type="EMBL" id="PDZR01000014">
    <property type="protein sequence ID" value="PNG25580.1"/>
    <property type="molecule type" value="Genomic_DNA"/>
</dbReference>
<comment type="caution">
    <text evidence="1">The sequence shown here is derived from an EMBL/GenBank/DDBJ whole genome shotgun (WGS) entry which is preliminary data.</text>
</comment>
<reference evidence="1 2" key="1">
    <citation type="submission" date="2017-10" db="EMBL/GenBank/DDBJ databases">
        <title>Genome announcement of Methylocella silvestris TVC from permafrost.</title>
        <authorList>
            <person name="Wang J."/>
            <person name="Geng K."/>
            <person name="Ul-Haque F."/>
            <person name="Crombie A.T."/>
            <person name="Street L.E."/>
            <person name="Wookey P.A."/>
            <person name="Murrell J.C."/>
            <person name="Pratscher J."/>
        </authorList>
    </citation>
    <scope>NUCLEOTIDE SEQUENCE [LARGE SCALE GENOMIC DNA]</scope>
    <source>
        <strain evidence="1 2">TVC</strain>
    </source>
</reference>
<dbReference type="AlphaFoldDB" id="A0A2J7TFN3"/>
<dbReference type="RefSeq" id="WP_102844125.1">
    <property type="nucleotide sequence ID" value="NZ_PDZR01000014.1"/>
</dbReference>